<dbReference type="InterPro" id="IPR031924">
    <property type="entry name" value="GH115"/>
</dbReference>
<proteinExistence type="predicted"/>
<sequence>MRTFGILLLLARTISVLGLGQTPVIAFEPSSGSLRLADSSTPVQILVEESDWKGVIRTANDLAHDFGRVTGLNGTVLHSNATTKSPGVIIAGTIGKSALVDRLLFTLNTTTAIRGQWETYLTTIVQSPLPGIPSALLIAGSDKRGTIFGLYSISEQIGVSPWHFWADVPTKRHSAIYTVPRTNTINGPPSIKYRGIFLNDEAPALSGWVRAKYGTLPNGAAAMNADFYATIFELLLRLRANLLYPAMWDGQFAVDDKRSQARADEYGIVMGTSHTEPMARSTKEWNVRGAGAWNWKSNRARVEPFLKEGAERAKPYETLFTIGMRGSHDTPMSADVETSVLEEIVASERAILKDLNMTGVPQSWCLYKEVQGYYEAGMRVPDDVVLLWADDNWGNIRRLPNAKDNNRTGGAGVYYHFDYVGDPRNYKWINTVILQKTWHQIHLAHAKNARDIWVVNVGDLKPLEIPINHVLDMAYDINRWEADPVPWLTAWADREFGTDEAKDIARIAARFSVLAGQRKFELVEPDTWSVSHYDEADRVMASWKELVDESSEVYKSVQESAKATYFQTIHHPIVAGENFHKTMILAGKNRLHALQGRNYANWLADEVRKAFGRDHILSKQYNELLNGKWSHMMDQTHFGYSSWQQPMRQYTPPLHYVQTLEPGLNGNIRVMAEGSPAVGPMPDDGANNDPKILPQLSPYSQSRRWIEVFSTAIADVSYEIKAEPFVKLSERSGELPVNGEGSSVKVFVDIDWSKLSKTSGNTTITIIGTVDGKNDTTTVHLPYNSAQAPSGTKGAIEADGYISYEPWKLPELLQAKDVEEAASPRYLGISEYGVTLAPSAISTLTEKSAPILSIPFFSFTTYSNSSITVYFAPSLNTDPDNPMAYTVAVDGQTPKRVQIVKDGVKGDLPAGWDKAVTMERWESKNMIPIQPGQHTLKLQLLDAGLVLKKIVVDFGGVKSTGLGPPESKWIA</sequence>
<dbReference type="Proteomes" id="UP000799302">
    <property type="component" value="Unassembled WGS sequence"/>
</dbReference>
<dbReference type="OrthoDB" id="4849794at2759"/>
<dbReference type="EMBL" id="MU004239">
    <property type="protein sequence ID" value="KAF2666253.1"/>
    <property type="molecule type" value="Genomic_DNA"/>
</dbReference>
<dbReference type="Pfam" id="PF17829">
    <property type="entry name" value="GH115_C"/>
    <property type="match status" value="1"/>
</dbReference>
<evidence type="ECO:0000256" key="1">
    <source>
        <dbReference type="ARBA" id="ARBA00022801"/>
    </source>
</evidence>
<feature type="domain" description="Gylcosyl hydrolase 115 C-terminal" evidence="3">
    <location>
        <begin position="796"/>
        <end position="966"/>
    </location>
</feature>
<gene>
    <name evidence="4" type="ORF">BT63DRAFT_376868</name>
</gene>
<dbReference type="Gene3D" id="2.60.120.1620">
    <property type="match status" value="1"/>
</dbReference>
<organism evidence="4 5">
    <name type="scientific">Microthyrium microscopicum</name>
    <dbReference type="NCBI Taxonomy" id="703497"/>
    <lineage>
        <taxon>Eukaryota</taxon>
        <taxon>Fungi</taxon>
        <taxon>Dikarya</taxon>
        <taxon>Ascomycota</taxon>
        <taxon>Pezizomycotina</taxon>
        <taxon>Dothideomycetes</taxon>
        <taxon>Dothideomycetes incertae sedis</taxon>
        <taxon>Microthyriales</taxon>
        <taxon>Microthyriaceae</taxon>
        <taxon>Microthyrium</taxon>
    </lineage>
</organism>
<dbReference type="Gene3D" id="3.20.20.520">
    <property type="entry name" value="Glycosyl hydrolase family 115"/>
    <property type="match status" value="1"/>
</dbReference>
<dbReference type="Gene3D" id="1.20.58.2150">
    <property type="match status" value="1"/>
</dbReference>
<feature type="signal peptide" evidence="2">
    <location>
        <begin position="1"/>
        <end position="18"/>
    </location>
</feature>
<dbReference type="Gene3D" id="3.30.379.10">
    <property type="entry name" value="Chitobiase/beta-hexosaminidase domain 2-like"/>
    <property type="match status" value="1"/>
</dbReference>
<keyword evidence="2" id="KW-0732">Signal</keyword>
<dbReference type="Pfam" id="PF15979">
    <property type="entry name" value="Glyco_hydro_115"/>
    <property type="match status" value="1"/>
</dbReference>
<feature type="chain" id="PRO_5025436752" description="Gylcosyl hydrolase 115 C-terminal domain-containing protein" evidence="2">
    <location>
        <begin position="19"/>
        <end position="971"/>
    </location>
</feature>
<dbReference type="AlphaFoldDB" id="A0A6A6U4P0"/>
<name>A0A6A6U4P0_9PEZI</name>
<keyword evidence="5" id="KW-1185">Reference proteome</keyword>
<dbReference type="InterPro" id="IPR041437">
    <property type="entry name" value="GH115_C"/>
</dbReference>
<dbReference type="InterPro" id="IPR042301">
    <property type="entry name" value="GH115_sf"/>
</dbReference>
<keyword evidence="1" id="KW-0378">Hydrolase</keyword>
<dbReference type="PANTHER" id="PTHR37842">
    <property type="match status" value="1"/>
</dbReference>
<evidence type="ECO:0000259" key="3">
    <source>
        <dbReference type="Pfam" id="PF17829"/>
    </source>
</evidence>
<dbReference type="InterPro" id="IPR029018">
    <property type="entry name" value="Hex-like_dom2"/>
</dbReference>
<dbReference type="GO" id="GO:0016787">
    <property type="term" value="F:hydrolase activity"/>
    <property type="evidence" value="ECO:0007669"/>
    <property type="project" value="UniProtKB-KW"/>
</dbReference>
<dbReference type="PANTHER" id="PTHR37842:SF2">
    <property type="entry name" value="GYLCOSYL HYDROLASE 115 C-TERMINAL DOMAIN-CONTAINING PROTEIN"/>
    <property type="match status" value="1"/>
</dbReference>
<protein>
    <recommendedName>
        <fullName evidence="3">Gylcosyl hydrolase 115 C-terminal domain-containing protein</fullName>
    </recommendedName>
</protein>
<reference evidence="4" key="1">
    <citation type="journal article" date="2020" name="Stud. Mycol.">
        <title>101 Dothideomycetes genomes: a test case for predicting lifestyles and emergence of pathogens.</title>
        <authorList>
            <person name="Haridas S."/>
            <person name="Albert R."/>
            <person name="Binder M."/>
            <person name="Bloem J."/>
            <person name="Labutti K."/>
            <person name="Salamov A."/>
            <person name="Andreopoulos B."/>
            <person name="Baker S."/>
            <person name="Barry K."/>
            <person name="Bills G."/>
            <person name="Bluhm B."/>
            <person name="Cannon C."/>
            <person name="Castanera R."/>
            <person name="Culley D."/>
            <person name="Daum C."/>
            <person name="Ezra D."/>
            <person name="Gonzalez J."/>
            <person name="Henrissat B."/>
            <person name="Kuo A."/>
            <person name="Liang C."/>
            <person name="Lipzen A."/>
            <person name="Lutzoni F."/>
            <person name="Magnuson J."/>
            <person name="Mondo S."/>
            <person name="Nolan M."/>
            <person name="Ohm R."/>
            <person name="Pangilinan J."/>
            <person name="Park H.-J."/>
            <person name="Ramirez L."/>
            <person name="Alfaro M."/>
            <person name="Sun H."/>
            <person name="Tritt A."/>
            <person name="Yoshinaga Y."/>
            <person name="Zwiers L.-H."/>
            <person name="Turgeon B."/>
            <person name="Goodwin S."/>
            <person name="Spatafora J."/>
            <person name="Crous P."/>
            <person name="Grigoriev I."/>
        </authorList>
    </citation>
    <scope>NUCLEOTIDE SEQUENCE</scope>
    <source>
        <strain evidence="4">CBS 115976</strain>
    </source>
</reference>
<evidence type="ECO:0000313" key="5">
    <source>
        <dbReference type="Proteomes" id="UP000799302"/>
    </source>
</evidence>
<evidence type="ECO:0000256" key="2">
    <source>
        <dbReference type="SAM" id="SignalP"/>
    </source>
</evidence>
<evidence type="ECO:0000313" key="4">
    <source>
        <dbReference type="EMBL" id="KAF2666253.1"/>
    </source>
</evidence>
<accession>A0A6A6U4P0</accession>